<comment type="function">
    <text evidence="5">Part of a binding-protein-dependent transport system for a sugar.</text>
</comment>
<evidence type="ECO:0000256" key="5">
    <source>
        <dbReference type="ARBA" id="ARBA00049629"/>
    </source>
</evidence>
<keyword evidence="3" id="KW-0813">Transport</keyword>
<comment type="subcellular location">
    <subcellularLocation>
        <location evidence="1">Cell envelope</location>
    </subcellularLocation>
</comment>
<dbReference type="PROSITE" id="PS51257">
    <property type="entry name" value="PROKAR_LIPOPROTEIN"/>
    <property type="match status" value="1"/>
</dbReference>
<evidence type="ECO:0000256" key="7">
    <source>
        <dbReference type="SAM" id="SignalP"/>
    </source>
</evidence>
<dbReference type="PANTHER" id="PTHR43649">
    <property type="entry name" value="ARABINOSE-BINDING PROTEIN-RELATED"/>
    <property type="match status" value="1"/>
</dbReference>
<dbReference type="InterPro" id="IPR050490">
    <property type="entry name" value="Bact_solute-bd_prot1"/>
</dbReference>
<reference evidence="8 9" key="1">
    <citation type="submission" date="2024-09" db="EMBL/GenBank/DDBJ databases">
        <authorList>
            <person name="Sun Q."/>
            <person name="Mori K."/>
        </authorList>
    </citation>
    <scope>NUCLEOTIDE SEQUENCE [LARGE SCALE GENOMIC DNA]</scope>
    <source>
        <strain evidence="8 9">CCM 8654</strain>
    </source>
</reference>
<protein>
    <recommendedName>
        <fullName evidence="6">Probable sugar-binding periplasmic protein</fullName>
    </recommendedName>
</protein>
<dbReference type="EMBL" id="JBHLXH010000001">
    <property type="protein sequence ID" value="MFC0221156.1"/>
    <property type="molecule type" value="Genomic_DNA"/>
</dbReference>
<evidence type="ECO:0000256" key="4">
    <source>
        <dbReference type="ARBA" id="ARBA00022729"/>
    </source>
</evidence>
<proteinExistence type="inferred from homology"/>
<evidence type="ECO:0000256" key="3">
    <source>
        <dbReference type="ARBA" id="ARBA00022448"/>
    </source>
</evidence>
<dbReference type="Proteomes" id="UP001589698">
    <property type="component" value="Unassembled WGS sequence"/>
</dbReference>
<gene>
    <name evidence="8" type="ORF">ACFFJG_01580</name>
</gene>
<evidence type="ECO:0000313" key="8">
    <source>
        <dbReference type="EMBL" id="MFC0221156.1"/>
    </source>
</evidence>
<evidence type="ECO:0000313" key="9">
    <source>
        <dbReference type="Proteomes" id="UP001589698"/>
    </source>
</evidence>
<accession>A0ABV6DWP8</accession>
<feature type="signal peptide" evidence="7">
    <location>
        <begin position="1"/>
        <end position="22"/>
    </location>
</feature>
<evidence type="ECO:0000256" key="6">
    <source>
        <dbReference type="ARBA" id="ARBA00049753"/>
    </source>
</evidence>
<sequence>MITKRTAKVAGACLALSLAAAACGGSGDTGGGGGGGSDSNGVEVFSWWTSGSESEALQVLIDKYDTETGGEVSNAAVSGGGGANARQALATRLQGGDPPDSWQLHPDQDLFAAVADGSVADITSTFEDNGWVDVIPQDVLDMLAVDGKYYAVPVNAHRGNVLWTSPSVLEENGITWDDSTTPDQFMADAKTLSDAGVTPVCLGDKDVFAASQLLETLIMGRVGGDGWNSLFSGDLSFDDADVKSAVEDYVDLVDMANEDHSALTWDQAAVMVGEGDCAANLMGDWAYGELLNKGFVENEDFGYVTMPGTSEVFDYVGDAFVKPAENAPNAEGEDAWLSLLLDPTVQADFNLKKGSTPIRTDVPLDDFPPYQKGAANDFRSKQIVSSLAHFQVAPAEFAQAYADAVTALNGDGNVDSFLESMTAAQSSLLG</sequence>
<dbReference type="RefSeq" id="WP_378516862.1">
    <property type="nucleotide sequence ID" value="NZ_JBHLXH010000001.1"/>
</dbReference>
<dbReference type="Pfam" id="PF01547">
    <property type="entry name" value="SBP_bac_1"/>
    <property type="match status" value="1"/>
</dbReference>
<evidence type="ECO:0000256" key="1">
    <source>
        <dbReference type="ARBA" id="ARBA00004196"/>
    </source>
</evidence>
<dbReference type="Gene3D" id="3.40.190.10">
    <property type="entry name" value="Periplasmic binding protein-like II"/>
    <property type="match status" value="2"/>
</dbReference>
<name>A0ABV6DWP8_9ACTN</name>
<dbReference type="SUPFAM" id="SSF53850">
    <property type="entry name" value="Periplasmic binding protein-like II"/>
    <property type="match status" value="1"/>
</dbReference>
<dbReference type="InterPro" id="IPR006059">
    <property type="entry name" value="SBP"/>
</dbReference>
<dbReference type="PANTHER" id="PTHR43649:SF28">
    <property type="entry name" value="BINDING PROTEIN COMPONENT OF ABC SUGAR TRANSPORTER-RELATED"/>
    <property type="match status" value="1"/>
</dbReference>
<keyword evidence="9" id="KW-1185">Reference proteome</keyword>
<organism evidence="8 9">
    <name type="scientific">Nocardioides zeicaulis</name>
    <dbReference type="NCBI Taxonomy" id="1776857"/>
    <lineage>
        <taxon>Bacteria</taxon>
        <taxon>Bacillati</taxon>
        <taxon>Actinomycetota</taxon>
        <taxon>Actinomycetes</taxon>
        <taxon>Propionibacteriales</taxon>
        <taxon>Nocardioidaceae</taxon>
        <taxon>Nocardioides</taxon>
    </lineage>
</organism>
<evidence type="ECO:0000256" key="2">
    <source>
        <dbReference type="ARBA" id="ARBA00008520"/>
    </source>
</evidence>
<feature type="chain" id="PRO_5046476537" description="Probable sugar-binding periplasmic protein" evidence="7">
    <location>
        <begin position="23"/>
        <end position="430"/>
    </location>
</feature>
<comment type="similarity">
    <text evidence="2">Belongs to the bacterial solute-binding protein 1 family.</text>
</comment>
<keyword evidence="4 7" id="KW-0732">Signal</keyword>
<comment type="caution">
    <text evidence="8">The sequence shown here is derived from an EMBL/GenBank/DDBJ whole genome shotgun (WGS) entry which is preliminary data.</text>
</comment>